<name>A0AA36CUY3_9BILA</name>
<dbReference type="InterPro" id="IPR017923">
    <property type="entry name" value="TFIIS_N"/>
</dbReference>
<evidence type="ECO:0000256" key="2">
    <source>
        <dbReference type="SAM" id="MobiDB-lite"/>
    </source>
</evidence>
<reference evidence="4" key="1">
    <citation type="submission" date="2023-06" db="EMBL/GenBank/DDBJ databases">
        <authorList>
            <person name="Delattre M."/>
        </authorList>
    </citation>
    <scope>NUCLEOTIDE SEQUENCE</scope>
    <source>
        <strain evidence="4">AF72</strain>
    </source>
</reference>
<evidence type="ECO:0000259" key="3">
    <source>
        <dbReference type="PROSITE" id="PS51319"/>
    </source>
</evidence>
<keyword evidence="1" id="KW-0539">Nucleus</keyword>
<comment type="subcellular location">
    <subcellularLocation>
        <location evidence="1">Nucleus</location>
    </subcellularLocation>
</comment>
<comment type="caution">
    <text evidence="4">The sequence shown here is derived from an EMBL/GenBank/DDBJ whole genome shotgun (WGS) entry which is preliminary data.</text>
</comment>
<dbReference type="Pfam" id="PF08711">
    <property type="entry name" value="Med26"/>
    <property type="match status" value="1"/>
</dbReference>
<feature type="domain" description="TFIIS N-terminal" evidence="3">
    <location>
        <begin position="5"/>
        <end position="76"/>
    </location>
</feature>
<feature type="non-terminal residue" evidence="4">
    <location>
        <position position="1"/>
    </location>
</feature>
<dbReference type="InterPro" id="IPR051870">
    <property type="entry name" value="Elongin-A_domain"/>
</dbReference>
<evidence type="ECO:0000256" key="1">
    <source>
        <dbReference type="PROSITE-ProRule" id="PRU00649"/>
    </source>
</evidence>
<dbReference type="Gene3D" id="1.20.930.10">
    <property type="entry name" value="Conserved domain common to transcription factors TFIIS, elongin A, CRSP70"/>
    <property type="match status" value="1"/>
</dbReference>
<feature type="region of interest" description="Disordered" evidence="2">
    <location>
        <begin position="76"/>
        <end position="127"/>
    </location>
</feature>
<dbReference type="PANTHER" id="PTHR15141">
    <property type="entry name" value="TRANSCRIPTION ELONGATION FACTOR B POLYPEPTIDE 3"/>
    <property type="match status" value="1"/>
</dbReference>
<dbReference type="Pfam" id="PF06881">
    <property type="entry name" value="Elongin_A"/>
    <property type="match status" value="1"/>
</dbReference>
<dbReference type="GO" id="GO:0070449">
    <property type="term" value="C:elongin complex"/>
    <property type="evidence" value="ECO:0007669"/>
    <property type="project" value="InterPro"/>
</dbReference>
<dbReference type="PROSITE" id="PS51319">
    <property type="entry name" value="TFIIS_N"/>
    <property type="match status" value="1"/>
</dbReference>
<dbReference type="PANTHER" id="PTHR15141:SF76">
    <property type="entry name" value="TRANSCRIPTION ELONGATION FACTOR B POLYPEPTIDE 3"/>
    <property type="match status" value="1"/>
</dbReference>
<dbReference type="Proteomes" id="UP001177023">
    <property type="component" value="Unassembled WGS sequence"/>
</dbReference>
<protein>
    <recommendedName>
        <fullName evidence="3">TFIIS N-terminal domain-containing protein</fullName>
    </recommendedName>
</protein>
<dbReference type="SUPFAM" id="SSF47676">
    <property type="entry name" value="Conserved domain common to transcription factors TFIIS, elongin A, CRSP70"/>
    <property type="match status" value="1"/>
</dbReference>
<dbReference type="GO" id="GO:0006368">
    <property type="term" value="P:transcription elongation by RNA polymerase II"/>
    <property type="evidence" value="ECO:0007669"/>
    <property type="project" value="InterPro"/>
</dbReference>
<accession>A0AA36CUY3</accession>
<evidence type="ECO:0000313" key="5">
    <source>
        <dbReference type="Proteomes" id="UP001177023"/>
    </source>
</evidence>
<proteinExistence type="predicted"/>
<dbReference type="InterPro" id="IPR035441">
    <property type="entry name" value="TFIIS/LEDGF_dom_sf"/>
</dbReference>
<dbReference type="AlphaFoldDB" id="A0AA36CUY3"/>
<feature type="compositionally biased region" description="Basic and acidic residues" evidence="2">
    <location>
        <begin position="102"/>
        <end position="127"/>
    </location>
</feature>
<dbReference type="Gene3D" id="6.10.250.3180">
    <property type="match status" value="1"/>
</dbReference>
<evidence type="ECO:0000313" key="4">
    <source>
        <dbReference type="EMBL" id="CAJ0574928.1"/>
    </source>
</evidence>
<sequence>MDYDTKFAKIVKYMKHLKNEDTRRRALEKLAKVDMDITLLVETKVGKAVNKLQNDDQVGPLASKIVKRWKNVARKEGYEEEARNTSSSGSSSPETPPPTKKAKVEPLEEKPGPSFSQEKKPKKEEPVRATVTLSNAFEQVLAAADRPDIKAKQHKPRPLPELDILYKPLPAIKPKKAVQVLSAEEEQLKHGVLKYKSTDRHRVFAGTRKTVTTKVEPLFKLCLNFIGNNIDNLEDTGDIPFDILQPVLERCTPTQLHYIESRNPSLEEDGDCLWEKHMKRRFPNEEPEDYETWKHAYFRIEREKTQSSEKKLAMLKQKIGASAAAAACHGRQTMLADVHAPANIRKRQRTNNMPFTAKPVPDAVQLMKARRQLHETGDSSALRSMPSAVVNINSNLGAHRGKKVEPKKKGALMLKTLKMVSLKRR</sequence>
<keyword evidence="5" id="KW-1185">Reference proteome</keyword>
<gene>
    <name evidence="4" type="ORF">MSPICULIGERA_LOCUS13249</name>
</gene>
<dbReference type="EMBL" id="CATQJA010002634">
    <property type="protein sequence ID" value="CAJ0574928.1"/>
    <property type="molecule type" value="Genomic_DNA"/>
</dbReference>
<organism evidence="4 5">
    <name type="scientific">Mesorhabditis spiculigera</name>
    <dbReference type="NCBI Taxonomy" id="96644"/>
    <lineage>
        <taxon>Eukaryota</taxon>
        <taxon>Metazoa</taxon>
        <taxon>Ecdysozoa</taxon>
        <taxon>Nematoda</taxon>
        <taxon>Chromadorea</taxon>
        <taxon>Rhabditida</taxon>
        <taxon>Rhabditina</taxon>
        <taxon>Rhabditomorpha</taxon>
        <taxon>Rhabditoidea</taxon>
        <taxon>Rhabditidae</taxon>
        <taxon>Mesorhabditinae</taxon>
        <taxon>Mesorhabditis</taxon>
    </lineage>
</organism>
<dbReference type="InterPro" id="IPR010684">
    <property type="entry name" value="RNA_pol_II_trans_fac_SIII_A"/>
</dbReference>